<organism evidence="4 5">
    <name type="scientific">Nocardia kruczakiae</name>
    <dbReference type="NCBI Taxonomy" id="261477"/>
    <lineage>
        <taxon>Bacteria</taxon>
        <taxon>Bacillati</taxon>
        <taxon>Actinomycetota</taxon>
        <taxon>Actinomycetes</taxon>
        <taxon>Mycobacteriales</taxon>
        <taxon>Nocardiaceae</taxon>
        <taxon>Nocardia</taxon>
    </lineage>
</organism>
<dbReference type="NCBIfam" id="TIGR04022">
    <property type="entry name" value="sulfur_SfnB"/>
    <property type="match status" value="1"/>
</dbReference>
<proteinExistence type="predicted"/>
<dbReference type="Pfam" id="PF02771">
    <property type="entry name" value="Acyl-CoA_dh_N"/>
    <property type="match status" value="1"/>
</dbReference>
<dbReference type="InterPro" id="IPR036250">
    <property type="entry name" value="AcylCo_DH-like_C"/>
</dbReference>
<dbReference type="EMBL" id="JAVDWW010000002">
    <property type="protein sequence ID" value="MDR7167515.1"/>
    <property type="molecule type" value="Genomic_DNA"/>
</dbReference>
<keyword evidence="1" id="KW-0560">Oxidoreductase</keyword>
<dbReference type="PIRSF" id="PIRSF016578">
    <property type="entry name" value="HsaA"/>
    <property type="match status" value="1"/>
</dbReference>
<evidence type="ECO:0000259" key="2">
    <source>
        <dbReference type="Pfam" id="PF02771"/>
    </source>
</evidence>
<dbReference type="RefSeq" id="WP_310399254.1">
    <property type="nucleotide sequence ID" value="NZ_JAVDWW010000002.1"/>
</dbReference>
<dbReference type="InterPro" id="IPR046373">
    <property type="entry name" value="Acyl-CoA_Oxase/DH_mid-dom_sf"/>
</dbReference>
<dbReference type="InterPro" id="IPR037069">
    <property type="entry name" value="AcylCoA_DH/ox_N_sf"/>
</dbReference>
<sequence>MTAVAAARITSAAQAHETAARLAAQFAVDAARRDSARELPHRELDQLSASGLLAVTVPAEFGGADLAPAQVAEVFRLLAAADPNIAQIPHSHFVYLNLLRLAGTRAQRERYFGRVLAGARIANAQSERTSATIADIGTTVRPVDGEFVDGEFRIDGTKFYCTGSLFADLLAVLTRLDDPDGRSGLDPGEYIAFLPADTAGVTIVDDWNGIGQRTTGSGTVTFDAVRVSADQLIPRAAAVRAPTGYGAFAQLLHVAIDVGIARGALDAATDFVRTESRPWFEAGVDRASEDPLVIQRIGELAVTVAAAEATFEVAGRTVDRVVAQTNSGDLDAETAAALAAEASIAVATAKITSDRAANEVSAALFEVSGTRSAAANLDLDRFWRNARTHTLHDPVRWKYQHIGRAVLNGTPPPLHGVV</sequence>
<dbReference type="InterPro" id="IPR023922">
    <property type="entry name" value="S04_starv_induced_SfnB"/>
</dbReference>
<dbReference type="SUPFAM" id="SSF56645">
    <property type="entry name" value="Acyl-CoA dehydrogenase NM domain-like"/>
    <property type="match status" value="1"/>
</dbReference>
<keyword evidence="5" id="KW-1185">Reference proteome</keyword>
<dbReference type="PANTHER" id="PTHR43884">
    <property type="entry name" value="ACYL-COA DEHYDROGENASE"/>
    <property type="match status" value="1"/>
</dbReference>
<feature type="domain" description="Acyl-CoA dehydrogenase/oxidase N-terminal" evidence="2">
    <location>
        <begin position="16"/>
        <end position="118"/>
    </location>
</feature>
<evidence type="ECO:0000256" key="1">
    <source>
        <dbReference type="ARBA" id="ARBA00023002"/>
    </source>
</evidence>
<dbReference type="Gene3D" id="1.10.540.10">
    <property type="entry name" value="Acyl-CoA dehydrogenase/oxidase, N-terminal domain"/>
    <property type="match status" value="1"/>
</dbReference>
<feature type="domain" description="Acyl-CoA dehydrogenase C-terminal" evidence="3">
    <location>
        <begin position="252"/>
        <end position="393"/>
    </location>
</feature>
<reference evidence="4 5" key="1">
    <citation type="submission" date="2023-07" db="EMBL/GenBank/DDBJ databases">
        <title>Sorghum-associated microbial communities from plants grown in Nebraska, USA.</title>
        <authorList>
            <person name="Schachtman D."/>
        </authorList>
    </citation>
    <scope>NUCLEOTIDE SEQUENCE [LARGE SCALE GENOMIC DNA]</scope>
    <source>
        <strain evidence="4 5">4272</strain>
    </source>
</reference>
<evidence type="ECO:0000313" key="5">
    <source>
        <dbReference type="Proteomes" id="UP001251217"/>
    </source>
</evidence>
<gene>
    <name evidence="4" type="ORF">J2W56_001234</name>
</gene>
<dbReference type="Gene3D" id="1.20.140.10">
    <property type="entry name" value="Butyryl-CoA Dehydrogenase, subunit A, domain 3"/>
    <property type="match status" value="1"/>
</dbReference>
<dbReference type="InterPro" id="IPR009100">
    <property type="entry name" value="AcylCoA_DH/oxidase_NM_dom_sf"/>
</dbReference>
<dbReference type="PANTHER" id="PTHR43884:SF12">
    <property type="entry name" value="ISOVALERYL-COA DEHYDROGENASE, MITOCHONDRIAL-RELATED"/>
    <property type="match status" value="1"/>
</dbReference>
<dbReference type="InterPro" id="IPR013107">
    <property type="entry name" value="Acyl-CoA_DH_C"/>
</dbReference>
<name>A0ABU1XAF1_9NOCA</name>
<evidence type="ECO:0000313" key="4">
    <source>
        <dbReference type="EMBL" id="MDR7167515.1"/>
    </source>
</evidence>
<accession>A0ABU1XAF1</accession>
<protein>
    <submittedName>
        <fullName evidence="4">SfnB family sulfur acquisition oxidoreductase</fullName>
    </submittedName>
</protein>
<evidence type="ECO:0000259" key="3">
    <source>
        <dbReference type="Pfam" id="PF08028"/>
    </source>
</evidence>
<dbReference type="SUPFAM" id="SSF47203">
    <property type="entry name" value="Acyl-CoA dehydrogenase C-terminal domain-like"/>
    <property type="match status" value="1"/>
</dbReference>
<dbReference type="Proteomes" id="UP001251217">
    <property type="component" value="Unassembled WGS sequence"/>
</dbReference>
<comment type="caution">
    <text evidence="4">The sequence shown here is derived from an EMBL/GenBank/DDBJ whole genome shotgun (WGS) entry which is preliminary data.</text>
</comment>
<dbReference type="InterPro" id="IPR013786">
    <property type="entry name" value="AcylCoA_DH/ox_N"/>
</dbReference>
<dbReference type="Pfam" id="PF08028">
    <property type="entry name" value="Acyl-CoA_dh_2"/>
    <property type="match status" value="1"/>
</dbReference>
<dbReference type="Gene3D" id="2.40.110.10">
    <property type="entry name" value="Butyryl-CoA Dehydrogenase, subunit A, domain 2"/>
    <property type="match status" value="1"/>
</dbReference>